<dbReference type="KEGG" id="shx:MS3_00006871"/>
<dbReference type="EMBL" id="KL251076">
    <property type="protein sequence ID" value="KGB38770.1"/>
    <property type="molecule type" value="Genomic_DNA"/>
</dbReference>
<dbReference type="EMBL" id="AMPZ03000004">
    <property type="protein sequence ID" value="KAH9585697.1"/>
    <property type="molecule type" value="Genomic_DNA"/>
</dbReference>
<name>A0A094ZVB1_SCHHA</name>
<organism evidence="2">
    <name type="scientific">Schistosoma haematobium</name>
    <name type="common">Blood fluke</name>
    <dbReference type="NCBI Taxonomy" id="6185"/>
    <lineage>
        <taxon>Eukaryota</taxon>
        <taxon>Metazoa</taxon>
        <taxon>Spiralia</taxon>
        <taxon>Lophotrochozoa</taxon>
        <taxon>Platyhelminthes</taxon>
        <taxon>Trematoda</taxon>
        <taxon>Digenea</taxon>
        <taxon>Strigeidida</taxon>
        <taxon>Schistosomatoidea</taxon>
        <taxon>Schistosomatidae</taxon>
        <taxon>Schistosoma</taxon>
    </lineage>
</organism>
<reference evidence="1" key="4">
    <citation type="journal article" date="2022" name="PLoS Pathog.">
        <title>Chromosome-level genome of Schistosoma haematobium underpins genome-wide explorations of molecular variation.</title>
        <authorList>
            <person name="Stroehlein A.J."/>
            <person name="Korhonen P.K."/>
            <person name="Lee V.V."/>
            <person name="Ralph S.A."/>
            <person name="Mentink-Kane M."/>
            <person name="You H."/>
            <person name="McManus D.P."/>
            <person name="Tchuente L.T."/>
            <person name="Stothard J.R."/>
            <person name="Kaur P."/>
            <person name="Dudchenko O."/>
            <person name="Aiden E.L."/>
            <person name="Yang B."/>
            <person name="Yang H."/>
            <person name="Emery A.M."/>
            <person name="Webster B.L."/>
            <person name="Brindley P.J."/>
            <person name="Rollinson D."/>
            <person name="Chang B.C.H."/>
            <person name="Gasser R.B."/>
            <person name="Young N.D."/>
        </authorList>
    </citation>
    <scope>NUCLEOTIDE SEQUENCE</scope>
</reference>
<reference evidence="2" key="1">
    <citation type="journal article" date="2012" name="Nat. Genet.">
        <title>Whole-genome sequence of Schistosoma haematobium.</title>
        <authorList>
            <person name="Young N.D."/>
            <person name="Jex A.R."/>
            <person name="Li B."/>
            <person name="Liu S."/>
            <person name="Yang L."/>
            <person name="Xiong Z."/>
            <person name="Li Y."/>
            <person name="Cantacessi C."/>
            <person name="Hall R.S."/>
            <person name="Xu X."/>
            <person name="Chen F."/>
            <person name="Wu X."/>
            <person name="Zerlotini A."/>
            <person name="Oliveira G."/>
            <person name="Hofmann A."/>
            <person name="Zhang G."/>
            <person name="Fang X."/>
            <person name="Kang Y."/>
            <person name="Campbell B.E."/>
            <person name="Loukas A."/>
            <person name="Ranganathan S."/>
            <person name="Rollinson D."/>
            <person name="Rinaldi G."/>
            <person name="Brindley P.J."/>
            <person name="Yang H."/>
            <person name="Wang J."/>
            <person name="Wang J."/>
            <person name="Gasser R.B."/>
        </authorList>
    </citation>
    <scope>NUCLEOTIDE SEQUENCE [LARGE SCALE GENOMIC DNA]</scope>
</reference>
<dbReference type="CTD" id="24594502"/>
<accession>A0A094ZVB1</accession>
<gene>
    <name evidence="1" type="ORF">MS3_00006871</name>
    <name evidence="2" type="ORF">MS3_07175</name>
</gene>
<reference evidence="1" key="3">
    <citation type="submission" date="2021-06" db="EMBL/GenBank/DDBJ databases">
        <title>Chromosome-level genome assembly for S. haematobium.</title>
        <authorList>
            <person name="Stroehlein A.J."/>
        </authorList>
    </citation>
    <scope>NUCLEOTIDE SEQUENCE</scope>
</reference>
<dbReference type="AlphaFoldDB" id="A0A094ZVB1"/>
<keyword evidence="3" id="KW-1185">Reference proteome</keyword>
<dbReference type="OrthoDB" id="20086at2759"/>
<sequence length="126" mass="14273">MDDVFNSEISDVHSELEVGSRDWERRAEEVYSAGIREGYFAKSDVVLQNEFNIGVDQGFASTFELAVLKGRLSVRLYYSTGEKHSKIKNLVKSIDEKEKQLISLGSIEKDLTYQQLVHEAEVLLAS</sequence>
<evidence type="ECO:0000313" key="3">
    <source>
        <dbReference type="Proteomes" id="UP000471633"/>
    </source>
</evidence>
<protein>
    <submittedName>
        <fullName evidence="2">Uncharacterized protein</fullName>
    </submittedName>
</protein>
<reference evidence="1" key="2">
    <citation type="journal article" date="2019" name="Gigascience">
        <title>High-quality Schistosoma haematobium genome achieved by single-molecule and long-range sequencing.</title>
        <authorList>
            <person name="Stroehlein A.J."/>
            <person name="Korhonen P.K."/>
            <person name="Chong T.M."/>
            <person name="Lim Y.L."/>
            <person name="Chan K.G."/>
            <person name="Webster B."/>
            <person name="Rollinson D."/>
            <person name="Brindley P.J."/>
            <person name="Gasser R.B."/>
            <person name="Young N.D."/>
        </authorList>
    </citation>
    <scope>NUCLEOTIDE SEQUENCE</scope>
</reference>
<dbReference type="RefSeq" id="XP_012798530.1">
    <property type="nucleotide sequence ID" value="XM_012943076.3"/>
</dbReference>
<dbReference type="GeneID" id="24594502"/>
<evidence type="ECO:0000313" key="1">
    <source>
        <dbReference type="EMBL" id="KAH9585697.1"/>
    </source>
</evidence>
<evidence type="ECO:0000313" key="2">
    <source>
        <dbReference type="EMBL" id="KGB38770.1"/>
    </source>
</evidence>
<dbReference type="Proteomes" id="UP000471633">
    <property type="component" value="Unassembled WGS sequence"/>
</dbReference>
<proteinExistence type="predicted"/>